<keyword evidence="5" id="KW-0862">Zinc</keyword>
<dbReference type="GO" id="GO:0005737">
    <property type="term" value="C:cytoplasm"/>
    <property type="evidence" value="ECO:0007669"/>
    <property type="project" value="TreeGrafter"/>
</dbReference>
<comment type="catalytic activity">
    <reaction evidence="1">
        <text>S-ubiquitinyl-[E2 ubiquitin-conjugating enzyme]-L-cysteine + [acceptor protein]-L-lysine = [E2 ubiquitin-conjugating enzyme]-L-cysteine + N(6)-ubiquitinyl-[acceptor protein]-L-lysine.</text>
        <dbReference type="EC" id="2.3.2.27"/>
    </reaction>
</comment>
<proteinExistence type="predicted"/>
<dbReference type="PROSITE" id="PS50089">
    <property type="entry name" value="ZF_RING_2"/>
    <property type="match status" value="1"/>
</dbReference>
<dbReference type="GO" id="GO:0061630">
    <property type="term" value="F:ubiquitin protein ligase activity"/>
    <property type="evidence" value="ECO:0007669"/>
    <property type="project" value="UniProtKB-EC"/>
</dbReference>
<keyword evidence="9" id="KW-1185">Reference proteome</keyword>
<keyword evidence="4 6" id="KW-0863">Zinc-finger</keyword>
<evidence type="ECO:0000256" key="4">
    <source>
        <dbReference type="ARBA" id="ARBA00022771"/>
    </source>
</evidence>
<feature type="domain" description="RING-type" evidence="7">
    <location>
        <begin position="167"/>
        <end position="210"/>
    </location>
</feature>
<evidence type="ECO:0000259" key="7">
    <source>
        <dbReference type="PROSITE" id="PS50089"/>
    </source>
</evidence>
<evidence type="ECO:0000313" key="8">
    <source>
        <dbReference type="EMBL" id="VVA97131.1"/>
    </source>
</evidence>
<accession>A0A565B648</accession>
<dbReference type="SMART" id="SM00184">
    <property type="entry name" value="RING"/>
    <property type="match status" value="1"/>
</dbReference>
<name>A0A565B648_9BRAS</name>
<evidence type="ECO:0000256" key="6">
    <source>
        <dbReference type="PROSITE-ProRule" id="PRU00175"/>
    </source>
</evidence>
<dbReference type="AlphaFoldDB" id="A0A565B648"/>
<comment type="caution">
    <text evidence="8">The sequence shown here is derived from an EMBL/GenBank/DDBJ whole genome shotgun (WGS) entry which is preliminary data.</text>
</comment>
<dbReference type="Pfam" id="PF13639">
    <property type="entry name" value="zf-RING_2"/>
    <property type="match status" value="1"/>
</dbReference>
<evidence type="ECO:0000313" key="9">
    <source>
        <dbReference type="Proteomes" id="UP000489600"/>
    </source>
</evidence>
<dbReference type="Gene3D" id="3.30.40.10">
    <property type="entry name" value="Zinc/RING finger domain, C3HC4 (zinc finger)"/>
    <property type="match status" value="1"/>
</dbReference>
<dbReference type="GO" id="GO:0016567">
    <property type="term" value="P:protein ubiquitination"/>
    <property type="evidence" value="ECO:0007669"/>
    <property type="project" value="TreeGrafter"/>
</dbReference>
<dbReference type="PANTHER" id="PTHR15710:SF184">
    <property type="entry name" value="RING_U-BOX SUPERFAMILY PROTEIN"/>
    <property type="match status" value="1"/>
</dbReference>
<dbReference type="InterPro" id="IPR001841">
    <property type="entry name" value="Znf_RING"/>
</dbReference>
<evidence type="ECO:0000256" key="2">
    <source>
        <dbReference type="ARBA" id="ARBA00012483"/>
    </source>
</evidence>
<dbReference type="PANTHER" id="PTHR15710">
    <property type="entry name" value="E3 UBIQUITIN-PROTEIN LIGASE PRAJA"/>
    <property type="match status" value="1"/>
</dbReference>
<evidence type="ECO:0000256" key="5">
    <source>
        <dbReference type="ARBA" id="ARBA00022833"/>
    </source>
</evidence>
<sequence>MVWYINDYDPEPDTFIIFRPVYKSKLPKNSKILFDYEVAYSVQPEADSDGEEDLDALETRMKYQTLEFDRDRFIGVNEATMQATVSQMLDTIDVPRYSDIVVRLAHKILNLEELRKVKRIGIELDIMVPYFPDGVDDDDVRLAVAPAGEEEVEQHLETVVVENEGCCVICMDTIRVGSGVETGRMPCMHVFHRTCGENWLRSSGSCPLCRAVFPS</sequence>
<protein>
    <recommendedName>
        <fullName evidence="2">RING-type E3 ubiquitin transferase</fullName>
        <ecNumber evidence="2">2.3.2.27</ecNumber>
    </recommendedName>
</protein>
<dbReference type="OrthoDB" id="1149625at2759"/>
<dbReference type="InterPro" id="IPR013083">
    <property type="entry name" value="Znf_RING/FYVE/PHD"/>
</dbReference>
<dbReference type="Proteomes" id="UP000489600">
    <property type="component" value="Unassembled WGS sequence"/>
</dbReference>
<dbReference type="SUPFAM" id="SSF57850">
    <property type="entry name" value="RING/U-box"/>
    <property type="match status" value="1"/>
</dbReference>
<evidence type="ECO:0000256" key="3">
    <source>
        <dbReference type="ARBA" id="ARBA00022723"/>
    </source>
</evidence>
<reference evidence="8" key="1">
    <citation type="submission" date="2019-07" db="EMBL/GenBank/DDBJ databases">
        <authorList>
            <person name="Dittberner H."/>
        </authorList>
    </citation>
    <scope>NUCLEOTIDE SEQUENCE [LARGE SCALE GENOMIC DNA]</scope>
</reference>
<dbReference type="GO" id="GO:0008270">
    <property type="term" value="F:zinc ion binding"/>
    <property type="evidence" value="ECO:0007669"/>
    <property type="project" value="UniProtKB-KW"/>
</dbReference>
<dbReference type="EMBL" id="CABITT030000003">
    <property type="protein sequence ID" value="VVA97131.1"/>
    <property type="molecule type" value="Genomic_DNA"/>
</dbReference>
<evidence type="ECO:0000256" key="1">
    <source>
        <dbReference type="ARBA" id="ARBA00000900"/>
    </source>
</evidence>
<organism evidence="8 9">
    <name type="scientific">Arabis nemorensis</name>
    <dbReference type="NCBI Taxonomy" id="586526"/>
    <lineage>
        <taxon>Eukaryota</taxon>
        <taxon>Viridiplantae</taxon>
        <taxon>Streptophyta</taxon>
        <taxon>Embryophyta</taxon>
        <taxon>Tracheophyta</taxon>
        <taxon>Spermatophyta</taxon>
        <taxon>Magnoliopsida</taxon>
        <taxon>eudicotyledons</taxon>
        <taxon>Gunneridae</taxon>
        <taxon>Pentapetalae</taxon>
        <taxon>rosids</taxon>
        <taxon>malvids</taxon>
        <taxon>Brassicales</taxon>
        <taxon>Brassicaceae</taxon>
        <taxon>Arabideae</taxon>
        <taxon>Arabis</taxon>
    </lineage>
</organism>
<gene>
    <name evidence="8" type="ORF">ANE_LOCUS7576</name>
</gene>
<keyword evidence="3" id="KW-0479">Metal-binding</keyword>
<dbReference type="EC" id="2.3.2.27" evidence="2"/>